<dbReference type="PROSITE" id="PS50862">
    <property type="entry name" value="AA_TRNA_LIGASE_II"/>
    <property type="match status" value="1"/>
</dbReference>
<keyword evidence="5 9" id="KW-0030">Aminoacyl-tRNA synthetase</keyword>
<evidence type="ECO:0000256" key="1">
    <source>
        <dbReference type="ARBA" id="ARBA00012831"/>
    </source>
</evidence>
<organism evidence="9">
    <name type="scientific">Guillardia theta (strain CCMP2712)</name>
    <name type="common">Cryptophyte</name>
    <dbReference type="NCBI Taxonomy" id="905079"/>
    <lineage>
        <taxon>Eukaryota</taxon>
        <taxon>Cryptophyceae</taxon>
        <taxon>Pyrenomonadales</taxon>
        <taxon>Geminigeraceae</taxon>
        <taxon>Guillardia</taxon>
    </lineage>
</organism>
<reference evidence="10" key="3">
    <citation type="submission" date="2016-03" db="UniProtKB">
        <authorList>
            <consortium name="EnsemblProtists"/>
        </authorList>
    </citation>
    <scope>IDENTIFICATION</scope>
</reference>
<dbReference type="SUPFAM" id="SSF55681">
    <property type="entry name" value="Class II aaRS and biotin synthetases"/>
    <property type="match status" value="1"/>
</dbReference>
<dbReference type="GO" id="GO:0017101">
    <property type="term" value="C:aminoacyl-tRNA synthetase multienzyme complex"/>
    <property type="evidence" value="ECO:0007669"/>
    <property type="project" value="TreeGrafter"/>
</dbReference>
<dbReference type="Pfam" id="PF03129">
    <property type="entry name" value="HGTP_anticodon"/>
    <property type="match status" value="1"/>
</dbReference>
<dbReference type="PaxDb" id="55529-EKX48097"/>
<dbReference type="GO" id="GO:0005737">
    <property type="term" value="C:cytoplasm"/>
    <property type="evidence" value="ECO:0007669"/>
    <property type="project" value="InterPro"/>
</dbReference>
<dbReference type="InterPro" id="IPR016061">
    <property type="entry name" value="Pro-tRNA_ligase_II_C"/>
</dbReference>
<dbReference type="SUPFAM" id="SSF52954">
    <property type="entry name" value="Class II aaRS ABD-related"/>
    <property type="match status" value="1"/>
</dbReference>
<evidence type="ECO:0000256" key="4">
    <source>
        <dbReference type="ARBA" id="ARBA00022840"/>
    </source>
</evidence>
<dbReference type="GO" id="GO:0005524">
    <property type="term" value="F:ATP binding"/>
    <property type="evidence" value="ECO:0007669"/>
    <property type="project" value="UniProtKB-KW"/>
</dbReference>
<evidence type="ECO:0000256" key="5">
    <source>
        <dbReference type="ARBA" id="ARBA00023146"/>
    </source>
</evidence>
<proteinExistence type="inferred from homology"/>
<dbReference type="OMA" id="HRWEMRT"/>
<dbReference type="InterPro" id="IPR033721">
    <property type="entry name" value="ProRS_core_arch_euk"/>
</dbReference>
<evidence type="ECO:0000256" key="7">
    <source>
        <dbReference type="ARBA" id="ARBA00047671"/>
    </source>
</evidence>
<dbReference type="eggNOG" id="KOG4163">
    <property type="taxonomic scope" value="Eukaryota"/>
</dbReference>
<gene>
    <name evidence="9" type="ORF">GUITHDRAFT_44333</name>
</gene>
<comment type="catalytic activity">
    <reaction evidence="7">
        <text>tRNA(Pro) + L-proline + ATP = L-prolyl-tRNA(Pro) + AMP + diphosphate</text>
        <dbReference type="Rhea" id="RHEA:14305"/>
        <dbReference type="Rhea" id="RHEA-COMP:9700"/>
        <dbReference type="Rhea" id="RHEA-COMP:9702"/>
        <dbReference type="ChEBI" id="CHEBI:30616"/>
        <dbReference type="ChEBI" id="CHEBI:33019"/>
        <dbReference type="ChEBI" id="CHEBI:60039"/>
        <dbReference type="ChEBI" id="CHEBI:78442"/>
        <dbReference type="ChEBI" id="CHEBI:78532"/>
        <dbReference type="ChEBI" id="CHEBI:456215"/>
        <dbReference type="EC" id="6.1.1.15"/>
    </reaction>
</comment>
<dbReference type="RefSeq" id="XP_005835077.1">
    <property type="nucleotide sequence ID" value="XM_005835020.1"/>
</dbReference>
<dbReference type="EC" id="6.1.1.15" evidence="1"/>
<keyword evidence="2" id="KW-0436">Ligase</keyword>
<dbReference type="GO" id="GO:0004827">
    <property type="term" value="F:proline-tRNA ligase activity"/>
    <property type="evidence" value="ECO:0007669"/>
    <property type="project" value="UniProtKB-EC"/>
</dbReference>
<name>L1JIE1_GUITC</name>
<dbReference type="EMBL" id="JH992987">
    <property type="protein sequence ID" value="EKX48097.1"/>
    <property type="molecule type" value="Genomic_DNA"/>
</dbReference>
<dbReference type="GeneID" id="17304768"/>
<dbReference type="GO" id="GO:0006433">
    <property type="term" value="P:prolyl-tRNA aminoacylation"/>
    <property type="evidence" value="ECO:0007669"/>
    <property type="project" value="InterPro"/>
</dbReference>
<dbReference type="InterPro" id="IPR002314">
    <property type="entry name" value="aa-tRNA-synt_IIb"/>
</dbReference>
<sequence>EKENFVITPRATDYSQWYQDVIQAAQMVDQSPVKGCMVIRPWGMAVWDELKDELNRRIKETGTQNAYFPLFIPMSFLSKEAEHVEGFAKECAVVTHHRLCADPSGKGLMADPEAKLEEPLIVRPTSETIIWDMFRKWISSYRDLPLKVNQWANVVRWELRTRPFLRSAEFLWQEGHTAHASKEEADGCAREMLDVYAEVAEGILAIPVVKGTKSPSERFAGADETYTIEALMQNGWALQSGTSHFLGQNFAKAFDVKFQNADQSAELVWATSWGVSTRLLGALVMTHSDDAGLVLPPQVSPVQVVIIPVGRGKKENDEKKVTAALKSQGIRYKVDDSRDNMKPGPKFYEWERRGVPLRVEVGPRDVDANKVRGEDDGRGDLPFDQTNFAQDIKKQLQDIQTGLLDAARKRLEENTKTVASYDELKTKLENGETGFFLVPWKDDAVNEETIKTETKATIRCFPFAHNGPGAVNGKKCFYSGKDATHMALFARAF</sequence>
<dbReference type="InterPro" id="IPR036621">
    <property type="entry name" value="Anticodon-bd_dom_sf"/>
</dbReference>
<dbReference type="InterPro" id="IPR004499">
    <property type="entry name" value="Pro-tRNA-ligase_IIa_arc-type"/>
</dbReference>
<dbReference type="OrthoDB" id="1350766at2759"/>
<evidence type="ECO:0000256" key="3">
    <source>
        <dbReference type="ARBA" id="ARBA00022741"/>
    </source>
</evidence>
<dbReference type="SUPFAM" id="SSF64586">
    <property type="entry name" value="C-terminal domain of ProRS"/>
    <property type="match status" value="1"/>
</dbReference>
<dbReference type="Gene3D" id="3.30.930.10">
    <property type="entry name" value="Bira Bifunctional Protein, Domain 2"/>
    <property type="match status" value="1"/>
</dbReference>
<dbReference type="Gene3D" id="3.30.110.30">
    <property type="entry name" value="C-terminal domain of ProRS"/>
    <property type="match status" value="1"/>
</dbReference>
<dbReference type="InterPro" id="IPR006195">
    <property type="entry name" value="aa-tRNA-synth_II"/>
</dbReference>
<evidence type="ECO:0000259" key="8">
    <source>
        <dbReference type="PROSITE" id="PS50862"/>
    </source>
</evidence>
<evidence type="ECO:0000313" key="10">
    <source>
        <dbReference type="EnsemblProtists" id="EKX48097"/>
    </source>
</evidence>
<dbReference type="NCBIfam" id="TIGR00408">
    <property type="entry name" value="proS_fam_I"/>
    <property type="match status" value="1"/>
</dbReference>
<feature type="domain" description="Aminoacyl-transfer RNA synthetases class-II family profile" evidence="8">
    <location>
        <begin position="43"/>
        <end position="296"/>
    </location>
</feature>
<dbReference type="FunFam" id="3.30.930.10:FF:000023">
    <property type="entry name" value="Proline--tRNA ligase"/>
    <property type="match status" value="1"/>
</dbReference>
<dbReference type="InterPro" id="IPR017449">
    <property type="entry name" value="Pro-tRNA_synth_II"/>
</dbReference>
<feature type="non-terminal residue" evidence="9">
    <location>
        <position position="493"/>
    </location>
</feature>
<keyword evidence="4" id="KW-0067">ATP-binding</keyword>
<accession>L1JIE1</accession>
<dbReference type="HOGENOM" id="CLU_001882_4_2_1"/>
<evidence type="ECO:0000256" key="2">
    <source>
        <dbReference type="ARBA" id="ARBA00022598"/>
    </source>
</evidence>
<dbReference type="PANTHER" id="PTHR43382:SF3">
    <property type="entry name" value="PROLINE--TRNA LIGASE, CHLOROPLASTIC_MITOCHONDRIAL"/>
    <property type="match status" value="1"/>
</dbReference>
<dbReference type="EnsemblProtists" id="EKX48097">
    <property type="protein sequence ID" value="EKX48097"/>
    <property type="gene ID" value="GUITHDRAFT_44333"/>
</dbReference>
<reference evidence="11" key="2">
    <citation type="submission" date="2012-11" db="EMBL/GenBank/DDBJ databases">
        <authorList>
            <person name="Kuo A."/>
            <person name="Curtis B.A."/>
            <person name="Tanifuji G."/>
            <person name="Burki F."/>
            <person name="Gruber A."/>
            <person name="Irimia M."/>
            <person name="Maruyama S."/>
            <person name="Arias M.C."/>
            <person name="Ball S.G."/>
            <person name="Gile G.H."/>
            <person name="Hirakawa Y."/>
            <person name="Hopkins J.F."/>
            <person name="Rensing S.A."/>
            <person name="Schmutz J."/>
            <person name="Symeonidi A."/>
            <person name="Elias M."/>
            <person name="Eveleigh R.J."/>
            <person name="Herman E.K."/>
            <person name="Klute M.J."/>
            <person name="Nakayama T."/>
            <person name="Obornik M."/>
            <person name="Reyes-Prieto A."/>
            <person name="Armbrust E.V."/>
            <person name="Aves S.J."/>
            <person name="Beiko R.G."/>
            <person name="Coutinho P."/>
            <person name="Dacks J.B."/>
            <person name="Durnford D.G."/>
            <person name="Fast N.M."/>
            <person name="Green B.R."/>
            <person name="Grisdale C."/>
            <person name="Hempe F."/>
            <person name="Henrissat B."/>
            <person name="Hoppner M.P."/>
            <person name="Ishida K.-I."/>
            <person name="Kim E."/>
            <person name="Koreny L."/>
            <person name="Kroth P.G."/>
            <person name="Liu Y."/>
            <person name="Malik S.-B."/>
            <person name="Maier U.G."/>
            <person name="McRose D."/>
            <person name="Mock T."/>
            <person name="Neilson J.A."/>
            <person name="Onodera N.T."/>
            <person name="Poole A.M."/>
            <person name="Pritham E.J."/>
            <person name="Richards T.A."/>
            <person name="Rocap G."/>
            <person name="Roy S.W."/>
            <person name="Sarai C."/>
            <person name="Schaack S."/>
            <person name="Shirato S."/>
            <person name="Slamovits C.H."/>
            <person name="Spencer D.F."/>
            <person name="Suzuki S."/>
            <person name="Worden A.Z."/>
            <person name="Zauner S."/>
            <person name="Barry K."/>
            <person name="Bell C."/>
            <person name="Bharti A.K."/>
            <person name="Crow J.A."/>
            <person name="Grimwood J."/>
            <person name="Kramer R."/>
            <person name="Lindquist E."/>
            <person name="Lucas S."/>
            <person name="Salamov A."/>
            <person name="McFadden G.I."/>
            <person name="Lane C.E."/>
            <person name="Keeling P.J."/>
            <person name="Gray M.W."/>
            <person name="Grigoriev I.V."/>
            <person name="Archibald J.M."/>
        </authorList>
    </citation>
    <scope>NUCLEOTIDE SEQUENCE</scope>
    <source>
        <strain evidence="11">CCMP2712</strain>
    </source>
</reference>
<evidence type="ECO:0000313" key="11">
    <source>
        <dbReference type="Proteomes" id="UP000011087"/>
    </source>
</evidence>
<dbReference type="InterPro" id="IPR004154">
    <property type="entry name" value="Anticodon-bd"/>
</dbReference>
<dbReference type="CDD" id="cd00778">
    <property type="entry name" value="ProRS_core_arch_euk"/>
    <property type="match status" value="1"/>
</dbReference>
<dbReference type="Pfam" id="PF09180">
    <property type="entry name" value="ProRS-C_1"/>
    <property type="match status" value="1"/>
</dbReference>
<dbReference type="KEGG" id="gtt:GUITHDRAFT_44333"/>
<evidence type="ECO:0000256" key="6">
    <source>
        <dbReference type="ARBA" id="ARBA00029731"/>
    </source>
</evidence>
<dbReference type="Proteomes" id="UP000011087">
    <property type="component" value="Unassembled WGS sequence"/>
</dbReference>
<dbReference type="PANTHER" id="PTHR43382">
    <property type="entry name" value="PROLYL-TRNA SYNTHETASE"/>
    <property type="match status" value="1"/>
</dbReference>
<dbReference type="STRING" id="905079.L1JIE1"/>
<keyword evidence="3" id="KW-0547">Nucleotide-binding</keyword>
<dbReference type="InterPro" id="IPR045864">
    <property type="entry name" value="aa-tRNA-synth_II/BPL/LPL"/>
</dbReference>
<evidence type="ECO:0000313" key="9">
    <source>
        <dbReference type="EMBL" id="EKX48097.1"/>
    </source>
</evidence>
<dbReference type="SMART" id="SM00946">
    <property type="entry name" value="ProRS-C_1"/>
    <property type="match status" value="1"/>
</dbReference>
<feature type="non-terminal residue" evidence="9">
    <location>
        <position position="1"/>
    </location>
</feature>
<dbReference type="Pfam" id="PF00587">
    <property type="entry name" value="tRNA-synt_2b"/>
    <property type="match status" value="1"/>
</dbReference>
<dbReference type="AlphaFoldDB" id="L1JIE1"/>
<keyword evidence="11" id="KW-1185">Reference proteome</keyword>
<reference evidence="9 11" key="1">
    <citation type="journal article" date="2012" name="Nature">
        <title>Algal genomes reveal evolutionary mosaicism and the fate of nucleomorphs.</title>
        <authorList>
            <consortium name="DOE Joint Genome Institute"/>
            <person name="Curtis B.A."/>
            <person name="Tanifuji G."/>
            <person name="Burki F."/>
            <person name="Gruber A."/>
            <person name="Irimia M."/>
            <person name="Maruyama S."/>
            <person name="Arias M.C."/>
            <person name="Ball S.G."/>
            <person name="Gile G.H."/>
            <person name="Hirakawa Y."/>
            <person name="Hopkins J.F."/>
            <person name="Kuo A."/>
            <person name="Rensing S.A."/>
            <person name="Schmutz J."/>
            <person name="Symeonidi A."/>
            <person name="Elias M."/>
            <person name="Eveleigh R.J."/>
            <person name="Herman E.K."/>
            <person name="Klute M.J."/>
            <person name="Nakayama T."/>
            <person name="Obornik M."/>
            <person name="Reyes-Prieto A."/>
            <person name="Armbrust E.V."/>
            <person name="Aves S.J."/>
            <person name="Beiko R.G."/>
            <person name="Coutinho P."/>
            <person name="Dacks J.B."/>
            <person name="Durnford D.G."/>
            <person name="Fast N.M."/>
            <person name="Green B.R."/>
            <person name="Grisdale C.J."/>
            <person name="Hempel F."/>
            <person name="Henrissat B."/>
            <person name="Hoppner M.P."/>
            <person name="Ishida K."/>
            <person name="Kim E."/>
            <person name="Koreny L."/>
            <person name="Kroth P.G."/>
            <person name="Liu Y."/>
            <person name="Malik S.B."/>
            <person name="Maier U.G."/>
            <person name="McRose D."/>
            <person name="Mock T."/>
            <person name="Neilson J.A."/>
            <person name="Onodera N.T."/>
            <person name="Poole A.M."/>
            <person name="Pritham E.J."/>
            <person name="Richards T.A."/>
            <person name="Rocap G."/>
            <person name="Roy S.W."/>
            <person name="Sarai C."/>
            <person name="Schaack S."/>
            <person name="Shirato S."/>
            <person name="Slamovits C.H."/>
            <person name="Spencer D.F."/>
            <person name="Suzuki S."/>
            <person name="Worden A.Z."/>
            <person name="Zauner S."/>
            <person name="Barry K."/>
            <person name="Bell C."/>
            <person name="Bharti A.K."/>
            <person name="Crow J.A."/>
            <person name="Grimwood J."/>
            <person name="Kramer R."/>
            <person name="Lindquist E."/>
            <person name="Lucas S."/>
            <person name="Salamov A."/>
            <person name="McFadden G.I."/>
            <person name="Lane C.E."/>
            <person name="Keeling P.J."/>
            <person name="Gray M.W."/>
            <person name="Grigoriev I.V."/>
            <person name="Archibald J.M."/>
        </authorList>
    </citation>
    <scope>NUCLEOTIDE SEQUENCE</scope>
    <source>
        <strain evidence="9 11">CCMP2712</strain>
    </source>
</reference>
<protein>
    <recommendedName>
        <fullName evidence="1">proline--tRNA ligase</fullName>
        <ecNumber evidence="1">6.1.1.15</ecNumber>
    </recommendedName>
    <alternativeName>
        <fullName evidence="6">Prolyl-tRNA synthetase</fullName>
    </alternativeName>
</protein>
<dbReference type="Gene3D" id="3.40.50.800">
    <property type="entry name" value="Anticodon-binding domain"/>
    <property type="match status" value="1"/>
</dbReference>
<dbReference type="HAMAP" id="MF_01571">
    <property type="entry name" value="Pro_tRNA_synth_type3"/>
    <property type="match status" value="1"/>
</dbReference>